<dbReference type="SUPFAM" id="SSF46938">
    <property type="entry name" value="CRAL/TRIO N-terminal domain"/>
    <property type="match status" value="1"/>
</dbReference>
<dbReference type="CDD" id="cd00170">
    <property type="entry name" value="SEC14"/>
    <property type="match status" value="1"/>
</dbReference>
<evidence type="ECO:0000313" key="2">
    <source>
        <dbReference type="EMBL" id="KAK9873302.1"/>
    </source>
</evidence>
<dbReference type="Pfam" id="PF00650">
    <property type="entry name" value="CRAL_TRIO"/>
    <property type="match status" value="1"/>
</dbReference>
<dbReference type="AlphaFoldDB" id="A0AAW1TYV8"/>
<comment type="caution">
    <text evidence="2">The sequence shown here is derived from an EMBL/GenBank/DDBJ whole genome shotgun (WGS) entry which is preliminary data.</text>
</comment>
<dbReference type="Proteomes" id="UP001431783">
    <property type="component" value="Unassembled WGS sequence"/>
</dbReference>
<dbReference type="PANTHER" id="PTHR10174">
    <property type="entry name" value="ALPHA-TOCOPHEROL TRANSFER PROTEIN-RELATED"/>
    <property type="match status" value="1"/>
</dbReference>
<dbReference type="InterPro" id="IPR036865">
    <property type="entry name" value="CRAL-TRIO_dom_sf"/>
</dbReference>
<dbReference type="SUPFAM" id="SSF52087">
    <property type="entry name" value="CRAL/TRIO domain"/>
    <property type="match status" value="1"/>
</dbReference>
<keyword evidence="3" id="KW-1185">Reference proteome</keyword>
<dbReference type="EMBL" id="JARQZJ010000017">
    <property type="protein sequence ID" value="KAK9873302.1"/>
    <property type="molecule type" value="Genomic_DNA"/>
</dbReference>
<evidence type="ECO:0000259" key="1">
    <source>
        <dbReference type="Pfam" id="PF00650"/>
    </source>
</evidence>
<feature type="domain" description="CRAL-TRIO" evidence="1">
    <location>
        <begin position="152"/>
        <end position="246"/>
    </location>
</feature>
<dbReference type="PRINTS" id="PR00180">
    <property type="entry name" value="CRETINALDHBP"/>
</dbReference>
<dbReference type="InterPro" id="IPR001251">
    <property type="entry name" value="CRAL-TRIO_dom"/>
</dbReference>
<gene>
    <name evidence="2" type="ORF">WA026_021791</name>
</gene>
<dbReference type="PANTHER" id="PTHR10174:SF222">
    <property type="entry name" value="GH10083P-RELATED"/>
    <property type="match status" value="1"/>
</dbReference>
<dbReference type="InterPro" id="IPR036273">
    <property type="entry name" value="CRAL/TRIO_N_dom_sf"/>
</dbReference>
<proteinExistence type="predicted"/>
<organism evidence="2 3">
    <name type="scientific">Henosepilachna vigintioctopunctata</name>
    <dbReference type="NCBI Taxonomy" id="420089"/>
    <lineage>
        <taxon>Eukaryota</taxon>
        <taxon>Metazoa</taxon>
        <taxon>Ecdysozoa</taxon>
        <taxon>Arthropoda</taxon>
        <taxon>Hexapoda</taxon>
        <taxon>Insecta</taxon>
        <taxon>Pterygota</taxon>
        <taxon>Neoptera</taxon>
        <taxon>Endopterygota</taxon>
        <taxon>Coleoptera</taxon>
        <taxon>Polyphaga</taxon>
        <taxon>Cucujiformia</taxon>
        <taxon>Coccinelloidea</taxon>
        <taxon>Coccinellidae</taxon>
        <taxon>Epilachninae</taxon>
        <taxon>Epilachnini</taxon>
        <taxon>Henosepilachna</taxon>
    </lineage>
</organism>
<protein>
    <recommendedName>
        <fullName evidence="1">CRAL-TRIO domain-containing protein</fullName>
    </recommendedName>
</protein>
<reference evidence="2 3" key="1">
    <citation type="submission" date="2023-03" db="EMBL/GenBank/DDBJ databases">
        <title>Genome insight into feeding habits of ladybird beetles.</title>
        <authorList>
            <person name="Li H.-S."/>
            <person name="Huang Y.-H."/>
            <person name="Pang H."/>
        </authorList>
    </citation>
    <scope>NUCLEOTIDE SEQUENCE [LARGE SCALE GENOMIC DNA]</scope>
    <source>
        <strain evidence="2">SYSU_2023b</strain>
        <tissue evidence="2">Whole body</tissue>
    </source>
</reference>
<name>A0AAW1TYV8_9CUCU</name>
<dbReference type="GO" id="GO:0016020">
    <property type="term" value="C:membrane"/>
    <property type="evidence" value="ECO:0007669"/>
    <property type="project" value="TreeGrafter"/>
</dbReference>
<accession>A0AAW1TYV8</accession>
<evidence type="ECO:0000313" key="3">
    <source>
        <dbReference type="Proteomes" id="UP001431783"/>
    </source>
</evidence>
<dbReference type="GO" id="GO:1902936">
    <property type="term" value="F:phosphatidylinositol bisphosphate binding"/>
    <property type="evidence" value="ECO:0007669"/>
    <property type="project" value="TreeGrafter"/>
</dbReference>
<dbReference type="Gene3D" id="3.40.525.10">
    <property type="entry name" value="CRAL-TRIO lipid binding domain"/>
    <property type="match status" value="1"/>
</dbReference>
<sequence>MICVFSLIMDLAASKSHRNDIIGLHGKTLESVEFDVEILKEWMKKQPHLPEELLQDNFLEIHLIKNKFSVEKVKSKIESYCSMKGLKRLEYLFGDKICIPSKEPQFYIPLPQLTDDFHRIIVSKIWDQETWDIKRDFANGLAVREFWSRFDYNNGEIILFDLTDCSVHLLSKLRINVLSDFLEIVFKAHSARVKEVHIIGKFASNIFSLTKTFLPSKIASRVSVHDSAEFIADILPKNCLPRDYGGELKSLNEYRDDLDQLYADHEEDLIRYLGTRAREDLRQGGNIMNEMQGTFKKLEVD</sequence>